<evidence type="ECO:0000313" key="2">
    <source>
        <dbReference type="Proteomes" id="UP001225356"/>
    </source>
</evidence>
<sequence length="46" mass="4885">MIANMTTLFVITAFPVFMMLSDPGRSTPLSLSASSVFSATCGERTP</sequence>
<gene>
    <name evidence="1" type="ORF">J2853_008204</name>
</gene>
<reference evidence="1 2" key="1">
    <citation type="submission" date="2023-07" db="EMBL/GenBank/DDBJ databases">
        <title>Sequencing the genomes of 1000 actinobacteria strains.</title>
        <authorList>
            <person name="Klenk H.-P."/>
        </authorList>
    </citation>
    <scope>NUCLEOTIDE SEQUENCE [LARGE SCALE GENOMIC DNA]</scope>
    <source>
        <strain evidence="1 2">DSM 46740</strain>
    </source>
</reference>
<organism evidence="1 2">
    <name type="scientific">Streptosporangium lutulentum</name>
    <dbReference type="NCBI Taxonomy" id="1461250"/>
    <lineage>
        <taxon>Bacteria</taxon>
        <taxon>Bacillati</taxon>
        <taxon>Actinomycetota</taxon>
        <taxon>Actinomycetes</taxon>
        <taxon>Streptosporangiales</taxon>
        <taxon>Streptosporangiaceae</taxon>
        <taxon>Streptosporangium</taxon>
    </lineage>
</organism>
<dbReference type="Proteomes" id="UP001225356">
    <property type="component" value="Unassembled WGS sequence"/>
</dbReference>
<evidence type="ECO:0000313" key="1">
    <source>
        <dbReference type="EMBL" id="MDP9848993.1"/>
    </source>
</evidence>
<accession>A0ABT9QQE8</accession>
<name>A0ABT9QQE8_9ACTN</name>
<protein>
    <submittedName>
        <fullName evidence="1">Uncharacterized protein</fullName>
    </submittedName>
</protein>
<keyword evidence="2" id="KW-1185">Reference proteome</keyword>
<dbReference type="EMBL" id="JAUSQU010000001">
    <property type="protein sequence ID" value="MDP9848993.1"/>
    <property type="molecule type" value="Genomic_DNA"/>
</dbReference>
<proteinExistence type="predicted"/>
<comment type="caution">
    <text evidence="1">The sequence shown here is derived from an EMBL/GenBank/DDBJ whole genome shotgun (WGS) entry which is preliminary data.</text>
</comment>